<dbReference type="Gene3D" id="3.40.50.1950">
    <property type="entry name" value="Flavin prenyltransferase-like"/>
    <property type="match status" value="1"/>
</dbReference>
<comment type="catalytic activity">
    <reaction evidence="3 4">
        <text>(R)-4'-phosphopantothenate + L-cysteine + CTP = N-[(R)-4-phosphopantothenoyl]-L-cysteine + CMP + diphosphate + H(+)</text>
        <dbReference type="Rhea" id="RHEA:19397"/>
        <dbReference type="ChEBI" id="CHEBI:10986"/>
        <dbReference type="ChEBI" id="CHEBI:15378"/>
        <dbReference type="ChEBI" id="CHEBI:33019"/>
        <dbReference type="ChEBI" id="CHEBI:35235"/>
        <dbReference type="ChEBI" id="CHEBI:37563"/>
        <dbReference type="ChEBI" id="CHEBI:59458"/>
        <dbReference type="ChEBI" id="CHEBI:60377"/>
        <dbReference type="EC" id="6.3.2.5"/>
    </reaction>
</comment>
<dbReference type="HAMAP" id="MF_02225">
    <property type="entry name" value="CoaBC"/>
    <property type="match status" value="1"/>
</dbReference>
<comment type="pathway">
    <text evidence="3 4">Cofactor biosynthesis; coenzyme A biosynthesis; CoA from (R)-pantothenate: step 2/5.</text>
</comment>
<feature type="region of interest" description="Phosphopantothenoylcysteine decarboxylase" evidence="3">
    <location>
        <begin position="1"/>
        <end position="188"/>
    </location>
</feature>
<feature type="binding site" evidence="3">
    <location>
        <position position="276"/>
    </location>
    <ligand>
        <name>CTP</name>
        <dbReference type="ChEBI" id="CHEBI:37563"/>
    </ligand>
</feature>
<reference evidence="7 8" key="1">
    <citation type="submission" date="2013-04" db="EMBL/GenBank/DDBJ databases">
        <authorList>
            <person name="Kuznetsov B."/>
            <person name="Ivanovsky R."/>
        </authorList>
    </citation>
    <scope>NUCLEOTIDE SEQUENCE [LARGE SCALE GENOMIC DNA]</scope>
    <source>
        <strain evidence="7 8">MGU-K5</strain>
    </source>
</reference>
<dbReference type="SUPFAM" id="SSF52507">
    <property type="entry name" value="Homo-oligomeric flavin-containing Cys decarboxylases, HFCD"/>
    <property type="match status" value="1"/>
</dbReference>
<evidence type="ECO:0000256" key="2">
    <source>
        <dbReference type="ARBA" id="ARBA00023239"/>
    </source>
</evidence>
<dbReference type="OrthoDB" id="9802554at2"/>
<dbReference type="InterPro" id="IPR005252">
    <property type="entry name" value="CoaBC"/>
</dbReference>
<dbReference type="EMBL" id="AQPH01000073">
    <property type="protein sequence ID" value="EPY00720.1"/>
    <property type="molecule type" value="Genomic_DNA"/>
</dbReference>
<keyword evidence="2 3" id="KW-0456">Lyase</keyword>
<comment type="pathway">
    <text evidence="3 4">Cofactor biosynthesis; coenzyme A biosynthesis; CoA from (R)-pantothenate: step 3/5.</text>
</comment>
<dbReference type="GO" id="GO:0071513">
    <property type="term" value="C:phosphopantothenoylcysteine decarboxylase complex"/>
    <property type="evidence" value="ECO:0007669"/>
    <property type="project" value="TreeGrafter"/>
</dbReference>
<keyword evidence="3" id="KW-0460">Magnesium</keyword>
<proteinExistence type="inferred from homology"/>
<keyword evidence="3" id="KW-0479">Metal-binding</keyword>
<accession>S9TQ94</accession>
<protein>
    <recommendedName>
        <fullName evidence="3">Coenzyme A biosynthesis bifunctional protein CoaBC</fullName>
    </recommendedName>
    <alternativeName>
        <fullName evidence="3">DNA/pantothenate metabolism flavoprotein</fullName>
    </alternativeName>
    <alternativeName>
        <fullName evidence="3">Phosphopantothenoylcysteine synthetase/decarboxylase</fullName>
        <shortName evidence="3">PPCS-PPCDC</shortName>
    </alternativeName>
    <domain>
        <recommendedName>
            <fullName evidence="3">Phosphopantothenoylcysteine decarboxylase</fullName>
            <shortName evidence="3">PPC decarboxylase</shortName>
            <shortName evidence="3">PPC-DC</shortName>
            <ecNumber evidence="3">4.1.1.36</ecNumber>
        </recommendedName>
        <alternativeName>
            <fullName evidence="3">CoaC</fullName>
        </alternativeName>
    </domain>
    <domain>
        <recommendedName>
            <fullName evidence="3">Phosphopantothenate--cysteine ligase</fullName>
            <ecNumber evidence="3">6.3.2.5</ecNumber>
        </recommendedName>
        <alternativeName>
            <fullName evidence="3">CoaB</fullName>
        </alternativeName>
        <alternativeName>
            <fullName evidence="3">Phosphopantothenoylcysteine synthetase</fullName>
            <shortName evidence="3">PPC synthetase</shortName>
            <shortName evidence="3">PPC-S</shortName>
        </alternativeName>
    </domain>
</protein>
<feature type="domain" description="DNA/pantothenate metabolism flavoprotein C-terminal" evidence="6">
    <location>
        <begin position="184"/>
        <end position="395"/>
    </location>
</feature>
<comment type="catalytic activity">
    <reaction evidence="3 4">
        <text>N-[(R)-4-phosphopantothenoyl]-L-cysteine + H(+) = (R)-4'-phosphopantetheine + CO2</text>
        <dbReference type="Rhea" id="RHEA:16793"/>
        <dbReference type="ChEBI" id="CHEBI:15378"/>
        <dbReference type="ChEBI" id="CHEBI:16526"/>
        <dbReference type="ChEBI" id="CHEBI:59458"/>
        <dbReference type="ChEBI" id="CHEBI:61723"/>
        <dbReference type="EC" id="4.1.1.36"/>
    </reaction>
</comment>
<evidence type="ECO:0000256" key="3">
    <source>
        <dbReference type="HAMAP-Rule" id="MF_02225"/>
    </source>
</evidence>
<dbReference type="EC" id="4.1.1.36" evidence="3"/>
<dbReference type="PANTHER" id="PTHR14359:SF6">
    <property type="entry name" value="PHOSPHOPANTOTHENOYLCYSTEINE DECARBOXYLASE"/>
    <property type="match status" value="1"/>
</dbReference>
<comment type="caution">
    <text evidence="3">Lacks conserved residue(s) required for the propagation of feature annotation.</text>
</comment>
<evidence type="ECO:0000259" key="5">
    <source>
        <dbReference type="Pfam" id="PF02441"/>
    </source>
</evidence>
<dbReference type="GO" id="GO:0015937">
    <property type="term" value="P:coenzyme A biosynthetic process"/>
    <property type="evidence" value="ECO:0007669"/>
    <property type="project" value="UniProtKB-UniRule"/>
</dbReference>
<feature type="binding site" evidence="3">
    <location>
        <position position="338"/>
    </location>
    <ligand>
        <name>CTP</name>
        <dbReference type="ChEBI" id="CHEBI:37563"/>
    </ligand>
</feature>
<dbReference type="InterPro" id="IPR007085">
    <property type="entry name" value="DNA/pantothenate-metab_flavo_C"/>
</dbReference>
<sequence>MLDGRRVLLIVSGGIAAYKSLDLIRRLKERGALVRCVLTKGAENFVTPLSVAALSGEPVRTEMFSAADESEMDHIRLTRESDLVVVAPATAHLLARMAGGLADDLATTLLLATSVPVLVAPSMNSKMWEHPATQANVATLEARGIHRIGPNAGDLACGETGSGRMAEPGEILARIETILGGGPLAGRHAIVTSGPTIEPIDPVRYIANRSSGRQGHAIAAALAELGAKVTLVSGPVALADPPGCTVIRVESAMQMLNAARSALPADIAVCAAAVADWSVVNRSTEKRKKKIGEAPPVIELGPNPDILATLSRAEAARPRLVIGFAAETQALIENAQDKRLRKGCDWIVANDVSEGSESFGGESNTVHLIDEDGVEDWPRASKIEIARRLAQRIATRFEDESLG</sequence>
<dbReference type="InterPro" id="IPR003382">
    <property type="entry name" value="Flavoprotein"/>
</dbReference>
<comment type="cofactor">
    <cofactor evidence="3">
        <name>Mg(2+)</name>
        <dbReference type="ChEBI" id="CHEBI:18420"/>
    </cofactor>
</comment>
<dbReference type="PATRIC" id="fig|1316936.3.peg.2936"/>
<dbReference type="Proteomes" id="UP000015350">
    <property type="component" value="Unassembled WGS sequence"/>
</dbReference>
<dbReference type="GO" id="GO:0004633">
    <property type="term" value="F:phosphopantothenoylcysteine decarboxylase activity"/>
    <property type="evidence" value="ECO:0007669"/>
    <property type="project" value="UniProtKB-UniRule"/>
</dbReference>
<feature type="binding site" evidence="3">
    <location>
        <begin position="304"/>
        <end position="307"/>
    </location>
    <ligand>
        <name>CTP</name>
        <dbReference type="ChEBI" id="CHEBI:37563"/>
    </ligand>
</feature>
<feature type="binding site" evidence="3">
    <location>
        <position position="342"/>
    </location>
    <ligand>
        <name>CTP</name>
        <dbReference type="ChEBI" id="CHEBI:37563"/>
    </ligand>
</feature>
<dbReference type="AlphaFoldDB" id="S9TQ94"/>
<dbReference type="NCBIfam" id="TIGR00521">
    <property type="entry name" value="coaBC_dfp"/>
    <property type="match status" value="1"/>
</dbReference>
<evidence type="ECO:0000256" key="4">
    <source>
        <dbReference type="RuleBase" id="RU364078"/>
    </source>
</evidence>
<comment type="cofactor">
    <cofactor evidence="3">
        <name>FMN</name>
        <dbReference type="ChEBI" id="CHEBI:58210"/>
    </cofactor>
    <text evidence="3">Binds 1 FMN per subunit.</text>
</comment>
<keyword evidence="3" id="KW-0511">Multifunctional enzyme</keyword>
<feature type="region of interest" description="Phosphopantothenate--cysteine ligase" evidence="3">
    <location>
        <begin position="189"/>
        <end position="403"/>
    </location>
</feature>
<dbReference type="eggNOG" id="COG0452">
    <property type="taxonomic scope" value="Bacteria"/>
</dbReference>
<dbReference type="GO" id="GO:0010181">
    <property type="term" value="F:FMN binding"/>
    <property type="evidence" value="ECO:0007669"/>
    <property type="project" value="UniProtKB-UniRule"/>
</dbReference>
<organism evidence="7 8">
    <name type="scientific">Magnetospirillum fulvum MGU-K5</name>
    <dbReference type="NCBI Taxonomy" id="1316936"/>
    <lineage>
        <taxon>Bacteria</taxon>
        <taxon>Pseudomonadati</taxon>
        <taxon>Pseudomonadota</taxon>
        <taxon>Alphaproteobacteria</taxon>
        <taxon>Rhodospirillales</taxon>
        <taxon>Rhodospirillaceae</taxon>
        <taxon>Magnetospirillum</taxon>
    </lineage>
</organism>
<dbReference type="RefSeq" id="WP_021133236.1">
    <property type="nucleotide sequence ID" value="NZ_AQPH01000073.1"/>
</dbReference>
<dbReference type="InterPro" id="IPR036551">
    <property type="entry name" value="Flavin_trans-like"/>
</dbReference>
<dbReference type="Pfam" id="PF02441">
    <property type="entry name" value="Flavoprotein"/>
    <property type="match status" value="1"/>
</dbReference>
<keyword evidence="1 3" id="KW-0210">Decarboxylase</keyword>
<dbReference type="Pfam" id="PF04127">
    <property type="entry name" value="DFP"/>
    <property type="match status" value="1"/>
</dbReference>
<dbReference type="GO" id="GO:0046872">
    <property type="term" value="F:metal ion binding"/>
    <property type="evidence" value="ECO:0007669"/>
    <property type="project" value="UniProtKB-KW"/>
</dbReference>
<feature type="domain" description="Flavoprotein" evidence="5">
    <location>
        <begin position="6"/>
        <end position="176"/>
    </location>
</feature>
<dbReference type="Gene3D" id="3.40.50.10300">
    <property type="entry name" value="CoaB-like"/>
    <property type="match status" value="1"/>
</dbReference>
<feature type="active site" description="Proton donor" evidence="3">
    <location>
        <position position="157"/>
    </location>
</feature>
<keyword evidence="3 4" id="KW-0285">Flavoprotein</keyword>
<comment type="function">
    <text evidence="4">Catalyzes two steps in the biosynthesis of coenzyme A. In the first step cysteine is conjugated to 4'-phosphopantothenate to form 4-phosphopantothenoylcysteine, in the latter compound is decarboxylated to form 4'-phosphopantotheine.</text>
</comment>
<dbReference type="STRING" id="1316936.K678_14744"/>
<evidence type="ECO:0000259" key="6">
    <source>
        <dbReference type="Pfam" id="PF04127"/>
    </source>
</evidence>
<evidence type="ECO:0000313" key="8">
    <source>
        <dbReference type="Proteomes" id="UP000015350"/>
    </source>
</evidence>
<evidence type="ECO:0000256" key="1">
    <source>
        <dbReference type="ARBA" id="ARBA00022793"/>
    </source>
</evidence>
<keyword evidence="3 4" id="KW-0436">Ligase</keyword>
<dbReference type="GO" id="GO:0015941">
    <property type="term" value="P:pantothenate catabolic process"/>
    <property type="evidence" value="ECO:0007669"/>
    <property type="project" value="InterPro"/>
</dbReference>
<dbReference type="GO" id="GO:0004632">
    <property type="term" value="F:phosphopantothenate--cysteine ligase activity"/>
    <property type="evidence" value="ECO:0007669"/>
    <property type="project" value="UniProtKB-UniRule"/>
</dbReference>
<feature type="binding site" evidence="3">
    <location>
        <position position="286"/>
    </location>
    <ligand>
        <name>CTP</name>
        <dbReference type="ChEBI" id="CHEBI:37563"/>
    </ligand>
</feature>
<evidence type="ECO:0000313" key="7">
    <source>
        <dbReference type="EMBL" id="EPY00720.1"/>
    </source>
</evidence>
<dbReference type="EC" id="6.3.2.5" evidence="3"/>
<feature type="binding site" evidence="3">
    <location>
        <position position="324"/>
    </location>
    <ligand>
        <name>CTP</name>
        <dbReference type="ChEBI" id="CHEBI:37563"/>
    </ligand>
</feature>
<dbReference type="InterPro" id="IPR035929">
    <property type="entry name" value="CoaB-like_sf"/>
</dbReference>
<name>S9TQ94_MAGFU</name>
<comment type="similarity">
    <text evidence="3 4">In the C-terminal section; belongs to the PPC synthetase family.</text>
</comment>
<comment type="similarity">
    <text evidence="3 4">In the N-terminal section; belongs to the HFCD (homo-oligomeric flavin containing Cys decarboxylase) superfamily.</text>
</comment>
<keyword evidence="3 4" id="KW-0288">FMN</keyword>
<gene>
    <name evidence="3" type="primary">coaBC</name>
    <name evidence="7" type="ORF">K678_14744</name>
</gene>
<comment type="caution">
    <text evidence="7">The sequence shown here is derived from an EMBL/GenBank/DDBJ whole genome shotgun (WGS) entry which is preliminary data.</text>
</comment>
<comment type="function">
    <text evidence="3">Catalyzes two sequential steps in the biosynthesis of coenzyme A. In the first step cysteine is conjugated to 4'-phosphopantothenate to form 4-phosphopantothenoylcysteine. In the second step the latter compound is decarboxylated to form 4'-phosphopantotheine.</text>
</comment>
<dbReference type="PANTHER" id="PTHR14359">
    <property type="entry name" value="HOMO-OLIGOMERIC FLAVIN CONTAINING CYS DECARBOXYLASE FAMILY"/>
    <property type="match status" value="1"/>
</dbReference>
<dbReference type="UniPathway" id="UPA00241">
    <property type="reaction ID" value="UER00353"/>
</dbReference>
<dbReference type="SUPFAM" id="SSF102645">
    <property type="entry name" value="CoaB-like"/>
    <property type="match status" value="1"/>
</dbReference>